<dbReference type="PANTHER" id="PTHR43555:SF1">
    <property type="entry name" value="PHOSPHORIBOSYLFORMYLGLYCINAMIDINE SYNTHASE SUBUNIT PURL"/>
    <property type="match status" value="1"/>
</dbReference>
<keyword evidence="7 8" id="KW-0460">Magnesium</keyword>
<evidence type="ECO:0000256" key="6">
    <source>
        <dbReference type="ARBA" id="ARBA00022840"/>
    </source>
</evidence>
<keyword evidence="3 8" id="KW-0479">Metal-binding</keyword>
<dbReference type="SUPFAM" id="SSF82697">
    <property type="entry name" value="PurS-like"/>
    <property type="match status" value="2"/>
</dbReference>
<dbReference type="InterPro" id="IPR036921">
    <property type="entry name" value="PurM-like_N_sf"/>
</dbReference>
<dbReference type="GO" id="GO:0006189">
    <property type="term" value="P:'de novo' IMP biosynthetic process"/>
    <property type="evidence" value="ECO:0007669"/>
    <property type="project" value="UniProtKB-UniRule"/>
</dbReference>
<dbReference type="Pfam" id="PF02769">
    <property type="entry name" value="AIRS_C"/>
    <property type="match status" value="2"/>
</dbReference>
<dbReference type="Gene3D" id="3.90.650.10">
    <property type="entry name" value="PurM-like C-terminal domain"/>
    <property type="match status" value="2"/>
</dbReference>
<comment type="subunit">
    <text evidence="8">Monomer. Part of the FGAM synthase complex composed of 1 PurL, 1 PurQ and 2 PurS subunits.</text>
</comment>
<comment type="caution">
    <text evidence="8">Lacks conserved residue(s) required for the propagation of feature annotation.</text>
</comment>
<dbReference type="Gene3D" id="1.10.8.750">
    <property type="entry name" value="Phosphoribosylformylglycinamidine synthase, linker domain"/>
    <property type="match status" value="1"/>
</dbReference>
<evidence type="ECO:0000313" key="12">
    <source>
        <dbReference type="EMBL" id="HGK28042.1"/>
    </source>
</evidence>
<dbReference type="Gene3D" id="3.30.1280.10">
    <property type="entry name" value="Phosphoribosylformylglycinamidine synthase subunit PurS"/>
    <property type="match status" value="2"/>
</dbReference>
<comment type="catalytic activity">
    <reaction evidence="8">
        <text>N(2)-formyl-N(1)-(5-phospho-beta-D-ribosyl)glycinamide + L-glutamine + ATP + H2O = 2-formamido-N(1)-(5-O-phospho-beta-D-ribosyl)acetamidine + L-glutamate + ADP + phosphate + H(+)</text>
        <dbReference type="Rhea" id="RHEA:17129"/>
        <dbReference type="ChEBI" id="CHEBI:15377"/>
        <dbReference type="ChEBI" id="CHEBI:15378"/>
        <dbReference type="ChEBI" id="CHEBI:29985"/>
        <dbReference type="ChEBI" id="CHEBI:30616"/>
        <dbReference type="ChEBI" id="CHEBI:43474"/>
        <dbReference type="ChEBI" id="CHEBI:58359"/>
        <dbReference type="ChEBI" id="CHEBI:147286"/>
        <dbReference type="ChEBI" id="CHEBI:147287"/>
        <dbReference type="ChEBI" id="CHEBI:456216"/>
        <dbReference type="EC" id="6.3.5.3"/>
    </reaction>
</comment>
<feature type="binding site" evidence="8">
    <location>
        <position position="492"/>
    </location>
    <ligand>
        <name>Mg(2+)</name>
        <dbReference type="ChEBI" id="CHEBI:18420"/>
        <label>2</label>
    </ligand>
</feature>
<feature type="binding site" evidence="8">
    <location>
        <position position="308"/>
    </location>
    <ligand>
        <name>Mg(2+)</name>
        <dbReference type="ChEBI" id="CHEBI:18420"/>
        <label>1</label>
    </ligand>
</feature>
<dbReference type="Gene3D" id="3.30.1330.10">
    <property type="entry name" value="PurM-like, N-terminal domain"/>
    <property type="match status" value="2"/>
</dbReference>
<dbReference type="NCBIfam" id="TIGR01736">
    <property type="entry name" value="FGAM_synth_II"/>
    <property type="match status" value="1"/>
</dbReference>
<dbReference type="SUPFAM" id="SSF56042">
    <property type="entry name" value="PurM C-terminal domain-like"/>
    <property type="match status" value="2"/>
</dbReference>
<feature type="binding site" evidence="8">
    <location>
        <position position="306"/>
    </location>
    <ligand>
        <name>ATP</name>
        <dbReference type="ChEBI" id="CHEBI:30616"/>
    </ligand>
</feature>
<dbReference type="InterPro" id="IPR010918">
    <property type="entry name" value="PurM-like_C_dom"/>
</dbReference>
<dbReference type="InterPro" id="IPR036676">
    <property type="entry name" value="PurM-like_C_sf"/>
</dbReference>
<keyword evidence="2 8" id="KW-0436">Ligase</keyword>
<evidence type="ECO:0000256" key="7">
    <source>
        <dbReference type="ARBA" id="ARBA00022842"/>
    </source>
</evidence>
<dbReference type="Pfam" id="PF18072">
    <property type="entry name" value="FGAR-AT_linker"/>
    <property type="match status" value="1"/>
</dbReference>
<keyword evidence="1 8" id="KW-0963">Cytoplasm</keyword>
<feature type="domain" description="PurM-like C-terminal" evidence="10">
    <location>
        <begin position="425"/>
        <end position="577"/>
    </location>
</feature>
<dbReference type="InterPro" id="IPR003850">
    <property type="entry name" value="PurS"/>
</dbReference>
<dbReference type="GO" id="GO:0005524">
    <property type="term" value="F:ATP binding"/>
    <property type="evidence" value="ECO:0007669"/>
    <property type="project" value="UniProtKB-UniRule"/>
</dbReference>
<comment type="pathway">
    <text evidence="8">Purine metabolism; IMP biosynthesis via de novo pathway; 5-amino-1-(5-phospho-D-ribosyl)imidazole from N(2)-formyl-N(1)-(5-phospho-D-ribosyl)glycinamide: step 1/2.</text>
</comment>
<dbReference type="GO" id="GO:0005737">
    <property type="term" value="C:cytoplasm"/>
    <property type="evidence" value="ECO:0007669"/>
    <property type="project" value="UniProtKB-SubCell"/>
</dbReference>
<comment type="function">
    <text evidence="8">Part of the phosphoribosylformylglycinamidine synthase complex involved in the purines biosynthetic pathway. Catalyzes the ATP-dependent conversion of formylglycinamide ribonucleotide (FGAR) and glutamine to yield formylglycinamidine ribonucleotide (FGAM) and glutamate. The FGAM synthase complex is composed of three subunits. PurQ produces an ammonia molecule by converting glutamine to glutamate. PurL transfers the ammonia molecule to FGAR to form FGAM in an ATP-dependent manner. PurS interacts with PurQ and PurL and is thought to assist in the transfer of the ammonia molecule from PurQ to PurL.</text>
</comment>
<dbReference type="Pfam" id="PF02700">
    <property type="entry name" value="PurS"/>
    <property type="match status" value="1"/>
</dbReference>
<dbReference type="InterPro" id="IPR016188">
    <property type="entry name" value="PurM-like_N"/>
</dbReference>
<comment type="subcellular location">
    <subcellularLocation>
        <location evidence="8">Cytoplasm</location>
    </subcellularLocation>
</comment>
<dbReference type="Pfam" id="PF00586">
    <property type="entry name" value="AIRS"/>
    <property type="match status" value="2"/>
</dbReference>
<dbReference type="InterPro" id="IPR010074">
    <property type="entry name" value="PRibForGlyAmidine_synth_PurL"/>
</dbReference>
<evidence type="ECO:0000259" key="11">
    <source>
        <dbReference type="Pfam" id="PF18072"/>
    </source>
</evidence>
<gene>
    <name evidence="8 12" type="primary">purL</name>
    <name evidence="12" type="ORF">ENS41_03730</name>
</gene>
<dbReference type="EC" id="6.3.5.3" evidence="8"/>
<dbReference type="CDD" id="cd02204">
    <property type="entry name" value="PurL_repeat2"/>
    <property type="match status" value="1"/>
</dbReference>
<dbReference type="UniPathway" id="UPA00074">
    <property type="reaction ID" value="UER00128"/>
</dbReference>
<feature type="domain" description="PurM-like N-terminal" evidence="9">
    <location>
        <begin position="290"/>
        <end position="415"/>
    </location>
</feature>
<keyword evidence="6 8" id="KW-0067">ATP-binding</keyword>
<keyword evidence="5 8" id="KW-0658">Purine biosynthesis</keyword>
<feature type="domain" description="Phosphoribosylformylglycinamidine synthase linker" evidence="11">
    <location>
        <begin position="195"/>
        <end position="244"/>
    </location>
</feature>
<feature type="binding site" evidence="8">
    <location>
        <position position="764"/>
    </location>
    <ligand>
        <name>substrate</name>
    </ligand>
</feature>
<evidence type="ECO:0000256" key="5">
    <source>
        <dbReference type="ARBA" id="ARBA00022755"/>
    </source>
</evidence>
<sequence length="976" mass="107078">MTQPVFPLSWPVVWRIEVRKRTADPEAARVEVEAAELGLRGIGPVRLGRTCYLEGELSRAEAEAVGRELLADPVCETFTLTGDDSGSKRGKTDGDGTGLEVLYNPGVMDPSVAAIERALADMGLKGCSVSTGKAYWFGRRLAEGERRLLVRGVLANPLIQHVVEPGLSLPRAWSRPARRRSVRRVPITRVTVEELERVSRAGMLALSREEMVALQRYFRKQGREPTDVELETFAQTWSEHCQHKTFRGDIEWRANVEQKDGRRIRNLLKSTIFRVTKELNLPWVLSAFHDNSGVVEFDEQFGVCFKVETHNHPSALEPYGGAATGIGGVIRDCLGTGLGAKPVLNTDVFCFAHIGTRPEDVPEGVLHPRRVMRGVVAGVRDYGNRMGIPTANGAVYFDQGFMGNPLVFCGTVGLIPRSKLRKRVRAGQVIVLAGGRTGRDGIHGVTFASLELGQDAEMSSGAVQIGNPIEEKKLADVVLAARDLGLFSAITDCGGGGLSSAIGELAAGHGCEVRLDRVPLKYPGLTPAEIWISEAQERMVMFVEPERVRELLALAAEHDVEATPIGKVTDTKRLVLKFHGRVVADIGMRFLHRGWRAVRRVATWRRPDVSEPVVRQDEDLNEMLLKLLESPNIASKEWVTRQYDHEVQAGSVVKPFCGVNGAGPTDACVVQPLPGSRRACVVACGLRPRYGLVDPYWMAASAIDEALRNCVAVGGDIERTALLDNFCWGSPERPEQLGGLVRAAEACYDTARAYRVPFVSGKDSLYNEFRNEHGESLPIPPTLLVSALSVIEDGELAVTMDFKREGSLVYVVGETFEELGGSEFFRLHQGLGRTVPKVDARRGRRLMRAVGRAIRSGLVLACHDPSEGGLAVAIAEMAFAGGIGVRMALKRVPGARRFRRDDFLLFSESNTRFVCEVPVRLRSRFERLLAGVPHAVVGRTTAEPLMVVAGLAGGEVVRLDLTEAERRWRRALTSRL</sequence>
<dbReference type="PANTHER" id="PTHR43555">
    <property type="entry name" value="PHOSPHORIBOSYLFORMYLGLYCINAMIDINE SYNTHASE SUBUNIT PURL"/>
    <property type="match status" value="1"/>
</dbReference>
<feature type="binding site" evidence="8">
    <location>
        <position position="331"/>
    </location>
    <ligand>
        <name>substrate</name>
    </ligand>
</feature>
<name>A0A7C4GGR8_UNCW3</name>
<feature type="binding site" evidence="8">
    <location>
        <position position="724"/>
    </location>
    <ligand>
        <name>ATP</name>
        <dbReference type="ChEBI" id="CHEBI:30616"/>
    </ligand>
</feature>
<organism evidence="12">
    <name type="scientific">candidate division WOR-3 bacterium</name>
    <dbReference type="NCBI Taxonomy" id="2052148"/>
    <lineage>
        <taxon>Bacteria</taxon>
        <taxon>Bacteria division WOR-3</taxon>
    </lineage>
</organism>
<feature type="binding site" evidence="8">
    <location>
        <position position="332"/>
    </location>
    <ligand>
        <name>Mg(2+)</name>
        <dbReference type="ChEBI" id="CHEBI:18420"/>
        <label>2</label>
    </ligand>
</feature>
<evidence type="ECO:0000256" key="4">
    <source>
        <dbReference type="ARBA" id="ARBA00022741"/>
    </source>
</evidence>
<evidence type="ECO:0000256" key="2">
    <source>
        <dbReference type="ARBA" id="ARBA00022598"/>
    </source>
</evidence>
<evidence type="ECO:0000259" key="9">
    <source>
        <dbReference type="Pfam" id="PF00586"/>
    </source>
</evidence>
<feature type="active site" evidence="8">
    <location>
        <position position="240"/>
    </location>
</feature>
<feature type="domain" description="PurM-like N-terminal" evidence="9">
    <location>
        <begin position="666"/>
        <end position="765"/>
    </location>
</feature>
<dbReference type="InterPro" id="IPR036604">
    <property type="entry name" value="PurS-like_sf"/>
</dbReference>
<feature type="domain" description="PurM-like C-terminal" evidence="10">
    <location>
        <begin position="804"/>
        <end position="945"/>
    </location>
</feature>
<comment type="similarity">
    <text evidence="8">Belongs to the FGAMS family.</text>
</comment>
<dbReference type="InterPro" id="IPR041609">
    <property type="entry name" value="PurL_linker"/>
</dbReference>
<evidence type="ECO:0000256" key="8">
    <source>
        <dbReference type="HAMAP-Rule" id="MF_00420"/>
    </source>
</evidence>
<accession>A0A7C4GGR8</accession>
<dbReference type="SUPFAM" id="SSF55326">
    <property type="entry name" value="PurM N-terminal domain-like"/>
    <property type="match status" value="2"/>
</dbReference>
<dbReference type="HAMAP" id="MF_00420">
    <property type="entry name" value="PurL_2"/>
    <property type="match status" value="1"/>
</dbReference>
<reference evidence="12" key="1">
    <citation type="journal article" date="2020" name="mSystems">
        <title>Genome- and Community-Level Interaction Insights into Carbon Utilization and Element Cycling Functions of Hydrothermarchaeota in Hydrothermal Sediment.</title>
        <authorList>
            <person name="Zhou Z."/>
            <person name="Liu Y."/>
            <person name="Xu W."/>
            <person name="Pan J."/>
            <person name="Luo Z.H."/>
            <person name="Li M."/>
        </authorList>
    </citation>
    <scope>NUCLEOTIDE SEQUENCE [LARGE SCALE GENOMIC DNA]</scope>
    <source>
        <strain evidence="12">SpSt-488</strain>
    </source>
</reference>
<dbReference type="GO" id="GO:0004642">
    <property type="term" value="F:phosphoribosylformylglycinamidine synthase activity"/>
    <property type="evidence" value="ECO:0007669"/>
    <property type="project" value="UniProtKB-UniRule"/>
</dbReference>
<evidence type="ECO:0000259" key="10">
    <source>
        <dbReference type="Pfam" id="PF02769"/>
    </source>
</evidence>
<feature type="binding site" evidence="8">
    <location>
        <position position="761"/>
    </location>
    <ligand>
        <name>ATP</name>
        <dbReference type="ChEBI" id="CHEBI:30616"/>
    </ligand>
</feature>
<feature type="active site" description="Proton acceptor" evidence="8">
    <location>
        <position position="310"/>
    </location>
</feature>
<dbReference type="EMBL" id="DSUT01000073">
    <property type="protein sequence ID" value="HGK28042.1"/>
    <property type="molecule type" value="Genomic_DNA"/>
</dbReference>
<dbReference type="GO" id="GO:0000287">
    <property type="term" value="F:magnesium ion binding"/>
    <property type="evidence" value="ECO:0007669"/>
    <property type="project" value="UniProtKB-UniRule"/>
</dbReference>
<comment type="caution">
    <text evidence="12">The sequence shown here is derived from an EMBL/GenBank/DDBJ whole genome shotgun (WGS) entry which is preliminary data.</text>
</comment>
<evidence type="ECO:0000256" key="3">
    <source>
        <dbReference type="ARBA" id="ARBA00022723"/>
    </source>
</evidence>
<dbReference type="AlphaFoldDB" id="A0A7C4GGR8"/>
<dbReference type="CDD" id="cd02203">
    <property type="entry name" value="PurL_repeat1"/>
    <property type="match status" value="1"/>
</dbReference>
<protein>
    <recommendedName>
        <fullName evidence="8">Phosphoribosylformylglycinamidine synthase subunit PurL</fullName>
        <shortName evidence="8">FGAM synthase</shortName>
        <ecNumber evidence="8">6.3.5.3</ecNumber>
    </recommendedName>
    <alternativeName>
        <fullName evidence="8">Formylglycinamide ribonucleotide amidotransferase subunit II</fullName>
        <shortName evidence="8">FGAR amidotransferase II</shortName>
        <shortName evidence="8">FGAR-AT II</shortName>
    </alternativeName>
    <alternativeName>
        <fullName evidence="8">Glutamine amidotransferase PurL</fullName>
    </alternativeName>
    <alternativeName>
        <fullName evidence="8">Phosphoribosylformylglycinamidine synthase subunit II</fullName>
    </alternativeName>
</protein>
<keyword evidence="4 8" id="KW-0547">Nucleotide-binding</keyword>
<proteinExistence type="inferred from homology"/>
<feature type="binding site" evidence="8">
    <location>
        <position position="464"/>
    </location>
    <ligand>
        <name>substrate</name>
    </ligand>
</feature>
<evidence type="ECO:0000256" key="1">
    <source>
        <dbReference type="ARBA" id="ARBA00022490"/>
    </source>
</evidence>